<sequence length="112" mass="12278">MSKQACSLPAIIGALLLLCLLFRCSASAGDGGAAGVEGIGDACKGADRRRDNMRIKRDMVLERNELKRKRMCGEGAHVAVAYVERLYFGELLAALLVRSKKKYSTDQEHHQV</sequence>
<dbReference type="Proteomes" id="UP000251960">
    <property type="component" value="Chromosome 5"/>
</dbReference>
<accession>A0A3L6EIM1</accession>
<gene>
    <name evidence="2" type="ORF">Zm00014a_040689</name>
</gene>
<protein>
    <submittedName>
        <fullName evidence="2">Uncharacterized protein</fullName>
    </submittedName>
</protein>
<organism evidence="2 3">
    <name type="scientific">Zea mays</name>
    <name type="common">Maize</name>
    <dbReference type="NCBI Taxonomy" id="4577"/>
    <lineage>
        <taxon>Eukaryota</taxon>
        <taxon>Viridiplantae</taxon>
        <taxon>Streptophyta</taxon>
        <taxon>Embryophyta</taxon>
        <taxon>Tracheophyta</taxon>
        <taxon>Spermatophyta</taxon>
        <taxon>Magnoliopsida</taxon>
        <taxon>Liliopsida</taxon>
        <taxon>Poales</taxon>
        <taxon>Poaceae</taxon>
        <taxon>PACMAD clade</taxon>
        <taxon>Panicoideae</taxon>
        <taxon>Andropogonodae</taxon>
        <taxon>Andropogoneae</taxon>
        <taxon>Tripsacinae</taxon>
        <taxon>Zea</taxon>
    </lineage>
</organism>
<evidence type="ECO:0000313" key="3">
    <source>
        <dbReference type="Proteomes" id="UP000251960"/>
    </source>
</evidence>
<dbReference type="EMBL" id="NCVQ01000006">
    <property type="protein sequence ID" value="PWZ20660.1"/>
    <property type="molecule type" value="Genomic_DNA"/>
</dbReference>
<dbReference type="AlphaFoldDB" id="A0A3L6EIM1"/>
<keyword evidence="1" id="KW-0732">Signal</keyword>
<name>A0A3L6EIM1_MAIZE</name>
<proteinExistence type="predicted"/>
<comment type="caution">
    <text evidence="2">The sequence shown here is derived from an EMBL/GenBank/DDBJ whole genome shotgun (WGS) entry which is preliminary data.</text>
</comment>
<evidence type="ECO:0000256" key="1">
    <source>
        <dbReference type="SAM" id="SignalP"/>
    </source>
</evidence>
<feature type="signal peptide" evidence="1">
    <location>
        <begin position="1"/>
        <end position="26"/>
    </location>
</feature>
<reference evidence="2 3" key="1">
    <citation type="journal article" date="2018" name="Nat. Genet.">
        <title>Extensive intraspecific gene order and gene structural variations between Mo17 and other maize genomes.</title>
        <authorList>
            <person name="Sun S."/>
            <person name="Zhou Y."/>
            <person name="Chen J."/>
            <person name="Shi J."/>
            <person name="Zhao H."/>
            <person name="Zhao H."/>
            <person name="Song W."/>
            <person name="Zhang M."/>
            <person name="Cui Y."/>
            <person name="Dong X."/>
            <person name="Liu H."/>
            <person name="Ma X."/>
            <person name="Jiao Y."/>
            <person name="Wang B."/>
            <person name="Wei X."/>
            <person name="Stein J.C."/>
            <person name="Glaubitz J.C."/>
            <person name="Lu F."/>
            <person name="Yu G."/>
            <person name="Liang C."/>
            <person name="Fengler K."/>
            <person name="Li B."/>
            <person name="Rafalski A."/>
            <person name="Schnable P.S."/>
            <person name="Ware D.H."/>
            <person name="Buckler E.S."/>
            <person name="Lai J."/>
        </authorList>
    </citation>
    <scope>NUCLEOTIDE SEQUENCE [LARGE SCALE GENOMIC DNA]</scope>
    <source>
        <strain evidence="3">cv. Missouri 17</strain>
        <tissue evidence="2">Seedling</tissue>
    </source>
</reference>
<evidence type="ECO:0000313" key="2">
    <source>
        <dbReference type="EMBL" id="PWZ20660.1"/>
    </source>
</evidence>
<feature type="chain" id="PRO_5017941432" evidence="1">
    <location>
        <begin position="27"/>
        <end position="112"/>
    </location>
</feature>